<dbReference type="PANTHER" id="PTHR21687:SF5">
    <property type="entry name" value="PLASMALEMMA VESICLE-ASSOCIATED PROTEIN"/>
    <property type="match status" value="1"/>
</dbReference>
<reference evidence="4" key="2">
    <citation type="submission" date="2025-09" db="UniProtKB">
        <authorList>
            <consortium name="Ensembl"/>
        </authorList>
    </citation>
    <scope>IDENTIFICATION</scope>
</reference>
<keyword evidence="1" id="KW-0175">Coiled coil</keyword>
<feature type="compositionally biased region" description="Basic and acidic residues" evidence="2">
    <location>
        <begin position="435"/>
        <end position="446"/>
    </location>
</feature>
<reference evidence="4" key="1">
    <citation type="submission" date="2025-08" db="UniProtKB">
        <authorList>
            <consortium name="Ensembl"/>
        </authorList>
    </citation>
    <scope>IDENTIFICATION</scope>
</reference>
<dbReference type="GO" id="GO:0043114">
    <property type="term" value="P:regulation of vascular permeability"/>
    <property type="evidence" value="ECO:0007669"/>
    <property type="project" value="TreeGrafter"/>
</dbReference>
<keyword evidence="3" id="KW-1133">Transmembrane helix</keyword>
<sequence>MENPYSMAKLSLEAKDNLRPKRDCGFYVKYFFLFLSLIQFLIILGLVLFMVYGNAQVGTEQHVQELKANLQQCTVSVKARNQDIAGLKRQLNASQTHANQLQLQLTRTNASYRQCNDDKLKFLEQQRRDSTQIKMCQEERYNCNLLNITCGATTATLQEQIKASELRSELEQKKLTFLLEGSKEKSEKAKQEKEVCETAKKKVETQVQTYGHLEAQVLEEMASVRQKLKATVEQSAIHTSMSCNHYDINSMRQACLGLSGTLQSQFEEGARRLDQRVGEVSQRIAKAESEKALCLRNVEDGREQLGLQREQCEREKEKVREGQEAEVRKKEAEMKGLLSEKLMLQLQLEQSKQACLNTRMHTLSPSNRLPMVPGTSIGSNPLGNFPASFPSTRNLGVSGSAALHPHAFGNPSLPGRTGTLTQPSVGAQGNPSYPERFKLPEIKKSPVETAKLQNQPPSPPVGQPSG</sequence>
<evidence type="ECO:0000256" key="1">
    <source>
        <dbReference type="SAM" id="Coils"/>
    </source>
</evidence>
<protein>
    <recommendedName>
        <fullName evidence="6">Plasmalemma vesicle-associated protein</fullName>
    </recommendedName>
</protein>
<feature type="compositionally biased region" description="Pro residues" evidence="2">
    <location>
        <begin position="456"/>
        <end position="466"/>
    </location>
</feature>
<keyword evidence="3" id="KW-0812">Transmembrane</keyword>
<feature type="coiled-coil region" evidence="1">
    <location>
        <begin position="179"/>
        <end position="206"/>
    </location>
</feature>
<evidence type="ECO:0008006" key="6">
    <source>
        <dbReference type="Google" id="ProtNLM"/>
    </source>
</evidence>
<evidence type="ECO:0000313" key="5">
    <source>
        <dbReference type="Proteomes" id="UP000694421"/>
    </source>
</evidence>
<dbReference type="GeneTree" id="ENSGT00390000006166"/>
<dbReference type="AlphaFoldDB" id="A0A8D0E3R4"/>
<name>A0A8D0E3R4_SALMN</name>
<organism evidence="4 5">
    <name type="scientific">Salvator merianae</name>
    <name type="common">Argentine black and white tegu</name>
    <name type="synonym">Tupinambis merianae</name>
    <dbReference type="NCBI Taxonomy" id="96440"/>
    <lineage>
        <taxon>Eukaryota</taxon>
        <taxon>Metazoa</taxon>
        <taxon>Chordata</taxon>
        <taxon>Craniata</taxon>
        <taxon>Vertebrata</taxon>
        <taxon>Euteleostomi</taxon>
        <taxon>Lepidosauria</taxon>
        <taxon>Squamata</taxon>
        <taxon>Bifurcata</taxon>
        <taxon>Unidentata</taxon>
        <taxon>Episquamata</taxon>
        <taxon>Laterata</taxon>
        <taxon>Teiioidea</taxon>
        <taxon>Teiidae</taxon>
        <taxon>Salvator</taxon>
    </lineage>
</organism>
<feature type="region of interest" description="Disordered" evidence="2">
    <location>
        <begin position="400"/>
        <end position="466"/>
    </location>
</feature>
<dbReference type="GO" id="GO:0002693">
    <property type="term" value="P:positive regulation of cellular extravasation"/>
    <property type="evidence" value="ECO:0007669"/>
    <property type="project" value="TreeGrafter"/>
</dbReference>
<keyword evidence="5" id="KW-1185">Reference proteome</keyword>
<dbReference type="Proteomes" id="UP000694421">
    <property type="component" value="Unplaced"/>
</dbReference>
<evidence type="ECO:0000256" key="3">
    <source>
        <dbReference type="SAM" id="Phobius"/>
    </source>
</evidence>
<feature type="transmembrane region" description="Helical" evidence="3">
    <location>
        <begin position="30"/>
        <end position="52"/>
    </location>
</feature>
<keyword evidence="3" id="KW-0472">Membrane</keyword>
<dbReference type="OMA" id="FYMKYFF"/>
<dbReference type="PANTHER" id="PTHR21687">
    <property type="entry name" value="PLASMALEMMA VESICLE-ASSOCIATED PROTEIN"/>
    <property type="match status" value="1"/>
</dbReference>
<proteinExistence type="predicted"/>
<dbReference type="Pfam" id="PF06637">
    <property type="entry name" value="PV-1"/>
    <property type="match status" value="1"/>
</dbReference>
<accession>A0A8D0E3R4</accession>
<feature type="compositionally biased region" description="Polar residues" evidence="2">
    <location>
        <begin position="418"/>
        <end position="431"/>
    </location>
</feature>
<evidence type="ECO:0000313" key="4">
    <source>
        <dbReference type="Ensembl" id="ENSSMRP00000025400.1"/>
    </source>
</evidence>
<dbReference type="InterPro" id="IPR009538">
    <property type="entry name" value="PV-1"/>
</dbReference>
<feature type="coiled-coil region" evidence="1">
    <location>
        <begin position="270"/>
        <end position="340"/>
    </location>
</feature>
<dbReference type="Ensembl" id="ENSSMRT00000029739.1">
    <property type="protein sequence ID" value="ENSSMRP00000025400.1"/>
    <property type="gene ID" value="ENSSMRG00000019640.1"/>
</dbReference>
<evidence type="ECO:0000256" key="2">
    <source>
        <dbReference type="SAM" id="MobiDB-lite"/>
    </source>
</evidence>